<dbReference type="OrthoDB" id="63487at2"/>
<dbReference type="Pfam" id="PF01869">
    <property type="entry name" value="BcrAD_BadFG"/>
    <property type="match status" value="1"/>
</dbReference>
<dbReference type="CDD" id="cd24082">
    <property type="entry name" value="ASKHA_NBD_GspK-like"/>
    <property type="match status" value="1"/>
</dbReference>
<dbReference type="AlphaFoldDB" id="A0A0P7J4L3"/>
<dbReference type="SUPFAM" id="SSF53067">
    <property type="entry name" value="Actin-like ATPase domain"/>
    <property type="match status" value="2"/>
</dbReference>
<dbReference type="InterPro" id="IPR043129">
    <property type="entry name" value="ATPase_NBD"/>
</dbReference>
<organism evidence="2 3">
    <name type="scientific">Aliiroseovarius crassostreae</name>
    <dbReference type="NCBI Taxonomy" id="154981"/>
    <lineage>
        <taxon>Bacteria</taxon>
        <taxon>Pseudomonadati</taxon>
        <taxon>Pseudomonadota</taxon>
        <taxon>Alphaproteobacteria</taxon>
        <taxon>Rhodobacterales</taxon>
        <taxon>Paracoccaceae</taxon>
        <taxon>Aliiroseovarius</taxon>
    </lineage>
</organism>
<keyword evidence="3" id="KW-1185">Reference proteome</keyword>
<proteinExistence type="predicted"/>
<dbReference type="InterPro" id="IPR052519">
    <property type="entry name" value="Euk-type_GlcNAc_Kinase"/>
</dbReference>
<evidence type="ECO:0000259" key="1">
    <source>
        <dbReference type="Pfam" id="PF01869"/>
    </source>
</evidence>
<accession>A0A0P7J4L3</accession>
<protein>
    <recommendedName>
        <fullName evidence="1">ATPase BadF/BadG/BcrA/BcrD type domain-containing protein</fullName>
    </recommendedName>
</protein>
<dbReference type="Gene3D" id="3.30.420.40">
    <property type="match status" value="2"/>
</dbReference>
<name>A0A0P7J4L3_9RHOB</name>
<comment type="caution">
    <text evidence="2">The sequence shown here is derived from an EMBL/GenBank/DDBJ whole genome shotgun (WGS) entry which is preliminary data.</text>
</comment>
<dbReference type="PANTHER" id="PTHR43190">
    <property type="entry name" value="N-ACETYL-D-GLUCOSAMINE KINASE"/>
    <property type="match status" value="1"/>
</dbReference>
<dbReference type="RefSeq" id="WP_055191362.1">
    <property type="nucleotide sequence ID" value="NZ_FPBS01000048.1"/>
</dbReference>
<reference evidence="2 3" key="1">
    <citation type="submission" date="2015-09" db="EMBL/GenBank/DDBJ databases">
        <title>Draft genome sequence of Aliiroseovarius crassostreae CV919-312TSm, the causative agent of Roseovarius Oyster Disease (formerly Juvenile Oyster Disease).</title>
        <authorList>
            <person name="Kessner L."/>
            <person name="Spinard E."/>
            <person name="Nelson D."/>
        </authorList>
    </citation>
    <scope>NUCLEOTIDE SEQUENCE [LARGE SCALE GENOMIC DNA]</scope>
    <source>
        <strain evidence="2 3">CV919-312</strain>
    </source>
</reference>
<sequence>MTSPSAPSAPRQTQPIIAVDGGGTKCRMVLDCGTSRHDVEGGSVNVNSDFEGAMAEIRRCLDLLSHRSGQTADQLAALPSYLGLAGIISPAQIPAIRAALPFAHAKIEDDQPAALKGVLGEEDGYLAHCGTGSFVASQIRAKMRFIGGWGAVLGDPASAMWVGRTALNYSLDVVDGLRAPSDLASHFLDRFADPLGILRFAAGASPADFGQLARTVTQFAETGDALALAVMEAGADAIADRLIRMGWQQGQPLCLTGGIGPEFAAYLPDRMQQSLIAPKATPLEGALALAHLFAREGQP</sequence>
<feature type="domain" description="ATPase BadF/BadG/BcrA/BcrD type" evidence="1">
    <location>
        <begin position="19"/>
        <end position="287"/>
    </location>
</feature>
<dbReference type="STRING" id="154981.AKJ29_00360"/>
<gene>
    <name evidence="2" type="ORF">AKJ29_00360</name>
</gene>
<dbReference type="PANTHER" id="PTHR43190:SF3">
    <property type="entry name" value="N-ACETYL-D-GLUCOSAMINE KINASE"/>
    <property type="match status" value="1"/>
</dbReference>
<dbReference type="EMBL" id="LKBA01000014">
    <property type="protein sequence ID" value="KPN62680.1"/>
    <property type="molecule type" value="Genomic_DNA"/>
</dbReference>
<evidence type="ECO:0000313" key="2">
    <source>
        <dbReference type="EMBL" id="KPN62680.1"/>
    </source>
</evidence>
<evidence type="ECO:0000313" key="3">
    <source>
        <dbReference type="Proteomes" id="UP000050471"/>
    </source>
</evidence>
<dbReference type="Proteomes" id="UP000050471">
    <property type="component" value="Unassembled WGS sequence"/>
</dbReference>
<dbReference type="InterPro" id="IPR002731">
    <property type="entry name" value="ATPase_BadF"/>
</dbReference>